<feature type="region of interest" description="Disordered" evidence="3">
    <location>
        <begin position="2676"/>
        <end position="2718"/>
    </location>
</feature>
<keyword evidence="2" id="KW-0843">Virulence</keyword>
<evidence type="ECO:0000259" key="6">
    <source>
        <dbReference type="Pfam" id="PF20220"/>
    </source>
</evidence>
<protein>
    <recommendedName>
        <fullName evidence="9">Hemopexin</fullName>
    </recommendedName>
</protein>
<evidence type="ECO:0000256" key="2">
    <source>
        <dbReference type="ARBA" id="ARBA00023026"/>
    </source>
</evidence>
<feature type="domain" description="Neuraminidase-like" evidence="5">
    <location>
        <begin position="2852"/>
        <end position="2987"/>
    </location>
</feature>
<feature type="compositionally biased region" description="Acidic residues" evidence="3">
    <location>
        <begin position="110"/>
        <end position="123"/>
    </location>
</feature>
<dbReference type="InterPro" id="IPR041079">
    <property type="entry name" value="Neuraminidase-like"/>
</dbReference>
<reference evidence="7" key="1">
    <citation type="submission" date="2020-10" db="EMBL/GenBank/DDBJ databases">
        <title>Sequencing the genomes of 1000 actinobacteria strains.</title>
        <authorList>
            <person name="Klenk H.-P."/>
        </authorList>
    </citation>
    <scope>NUCLEOTIDE SEQUENCE</scope>
    <source>
        <strain evidence="7">DSM 46832</strain>
    </source>
</reference>
<proteinExistence type="predicted"/>
<dbReference type="InterPro" id="IPR018487">
    <property type="entry name" value="Hemopexin-like_repeat"/>
</dbReference>
<dbReference type="Pfam" id="PF20220">
    <property type="entry name" value="ABC_toxin_N"/>
    <property type="match status" value="1"/>
</dbReference>
<dbReference type="SMART" id="SM00120">
    <property type="entry name" value="HX"/>
    <property type="match status" value="23"/>
</dbReference>
<dbReference type="Pfam" id="PF18413">
    <property type="entry name" value="Neuraminidase"/>
    <property type="match status" value="1"/>
</dbReference>
<dbReference type="EMBL" id="JADBEB010000001">
    <property type="protein sequence ID" value="MBE1489282.1"/>
    <property type="molecule type" value="Genomic_DNA"/>
</dbReference>
<dbReference type="InterPro" id="IPR036375">
    <property type="entry name" value="Hemopexin-like_dom_sf"/>
</dbReference>
<dbReference type="Pfam" id="PF18276">
    <property type="entry name" value="TcA_TcB_BD"/>
    <property type="match status" value="1"/>
</dbReference>
<comment type="caution">
    <text evidence="7">The sequence shown here is derived from an EMBL/GenBank/DDBJ whole genome shotgun (WGS) entry which is preliminary data.</text>
</comment>
<feature type="domain" description="ABC toxin N-terminal" evidence="6">
    <location>
        <begin position="2712"/>
        <end position="2822"/>
    </location>
</feature>
<feature type="region of interest" description="Disordered" evidence="3">
    <location>
        <begin position="95"/>
        <end position="128"/>
    </location>
</feature>
<evidence type="ECO:0000313" key="8">
    <source>
        <dbReference type="Proteomes" id="UP000649753"/>
    </source>
</evidence>
<dbReference type="PROSITE" id="PS51642">
    <property type="entry name" value="HEMOPEXIN_2"/>
    <property type="match status" value="8"/>
</dbReference>
<sequence>MLQDGSLPSYDELFGDLPYRPGDEARTVHSPAAYLADLLQLLGNGQGGAPAEIVTRRPDILKVPLDAEHTQTELPYLDIVNEVLERAVLKGAVRNGQAAGESGAGSEVAGENEDCGDDQDESGAGDGGTDAYGILAELRYPFTMPFSLPHERVRRHLAHLDVDPAELYRQFAIDVDPDTVVREYLGLTPAEVTLLTTELADGPELRGCWQLDAEEPFDVLEAVDRFRQTTALTDAEVLELLHQNLSATPVGDRPAEQEAASAFFVHQAGLVTLDDETQCLRHDAEGPVPVEWFDRVNRFVRLARRTGLALSELDLVLRTCCGNRINLAALRTIAVLQHLRRGFDLPVDVAVSLVAPIDTLGFGDGPIPQDLFNRIFNVPFVGAERSVLRASAYLPASYVGLAELSCTGDILAPRNADYRRRVAAALSLTEADLTAVVNRFRRTDASGPFDGEIGLSALSLLHRVGRLATALGVPVGELLDVLDALDADPSARRYPAFPVLLDSGASIGRLDAVLAGGDVAAGLWLVQTLRGAVKWLRETGLSGRELIGVLGGSVGAPAGPTRVPDELPVLFERLRQEFEAVAFGPDLFRSDRFGERGAQVVHAALAGEAGAVVSARDNRLLRVEPDAVASVAYRAVTALPVIVEADFVGLGLDERGAAKIFANLRASGYLEPDGGLVPERLPATPDELVLSADFSEYREPVFELIAAATAGAGGADGELPAAPAAFFPSDLVTLDELTTGERTELYDNLVFNGYLDPDGNVARPEFFAEPGNVETFGLNAHLGGVTEDLFALLRDRADRFGRERLSLDPAVFAGLRLTGPQQGALLHSLRFNGYLDAGDGYLDPVALLDLAISDFHLALELHPHRRRVLAAMQEQVRRARAAAYRMTEEDFRNVADAGVARRVMAELVGNYLVESRVPVERLADFAGPGNSLDLAGFTGSENATIFDRIAAIVAEQQPYHLDPAALTDLGFGPEQQDQLVGYLVGAGHLTESLTVPEDRLEYFGTVQHGLDFVIPGLEDFSRDIFFLLYAIATELTGATAEITDALSAGETAQRAVLGTVGQDVLGVPAPTVEAICVAVTGSIADALELLVVPALAGADPAAPDAGLHGAFRRILGFARLAGKLGLAAAEVTCAFRDQNLVDKFPEPLVLPAEVDRIDALLESADGHVYLFRNRSYWTYSAATYVPVEPNPKPLEALSSRFADLAGVDAAFVDGTGAEWIVGRNDGGTALAFVRERGGTRWAPRAQTWGTVGNNFTDPARIDAGYVDDEGRIYLFCGDQYVRYSGSDHSHADQGYPRRIGQWWESEQHRVGLPAPFRRSLDAAFQGRDGRTYLFAGDRFVAVGAGGASDGDQPIAESWGRVRNNLAARGRVDAGYVAGAAQYLVAGDQVVRYSDGLENDGVRVDPGYPLRLGAQLPGVPAEFEGGLEAAFADPTGALHLFRNGRTVTVRDGSAGEVVPTARRWGVLGPVLSSGTVDAAMVGLDGRTYLFSGDQYLRYSGADYSAVDLGYPRGIAGNWGGLRTVGAAFVLDGATHLFGAAGLIFEVGLAHATELDAGRLPRSVRQRLAEHGVPVADDAAVSGAAPQWRLTAGHRIDLTLRRTGTAIEVHCDPATGTPFHLRYSTPNYATPDAGYPRPLADNFWNLPEELVGTEAAFARIDAVLTARDNRSYLFSGDRFVVFDNKRRWWSAPKSLRTEWDSLPFDRVDAAFVGADGHTYVFAGDRYVRYTDGNLNRVDDRYPARITPYWGNVVNDIARTGRVDAALVVDSAALFPPGTKPVPEDVGPTYTYLFSGEQFVRYTGTGYGTVDDGYPRSLAELSDEPVLRNLVVPPDRVDAAFADRRNVYLFSGPELAVVSATAYRRYAELPGSELPGSESSRAELAGVRCAYLEDGAALVERADGWHRYGALEGTAVDTTPVRPRGLRTVPAEFRTGLDAVLSGADGNTYLFKGTSCFNVRLGRGYPLAQEWGRPRNNIYHHNRVDAAFVGRDGKTYLFSGDQFVAYPGTAYLDAPVEAEPQPVAEHWAGLPAVALAFVHDEVTYLFAPPEEDGTVHYLAYSGETYGQPDDGYPAVLDGDFWGIPEPYRPAGFVLPDAVLVEGDGMLLLAGAVCLQRDGTSGTWSYPRPLERIWPGIGSADGLTAAFTGRDGATYFFFADTFTRYHDRTFTTREPIRERWGRSRNNFLTDGGRVDAAVVIDGVSYLFSGDQYARYSGTDYRYADTGYPRPIVGNLRTEEPFGNLPSGFDDELAERALDGARPLVDAVLANERNCYLFAGGALHVVSRKLVASYETARLGQVRNTVAERQRVDAALVTDLHTFVFSGDQYVRYSGRDHAEVDDGYPRTIAAGLPAELGIADLPAEFCDGIDAAFRDAAGRTYLFAGRQYLRVEGTAAVAAPVAGAWGAVRTGFGAATPVDAAFVGPAGELYVFADDQYVRYQPGKLDAVQEGHPRPIRDNWGDLPAAFEQGVDGAFVLAGRTYLCRGEDYVRYSDDRFEAVDRTLPQPFRHRWTGAVDYQLADLRTITRFAGLARAYPGDGGLATFLLPGPETVADPYRHLGEVFGWDVEELKWCRRHSRFLTGAPADEDRFEIEFLVGLADLFAFADRLGTGPSRIRADVWARLYEDGTDTAVDGAATALYGLLARRHGAAEWAVLAPRIHDELNVRRRDALVPVVIAQSIDRTPDEESTDRTPDAESTDRTPDGQSTGRTPDAQSSDRTPEFRTSRDLYEYFLLDVEMGGQGRTSRVREAIAATQLYVHRYLLGLETGRANDPGAALTRQRLKGWWAWMRSYRVWEANRKVFLHPENYLRPELRASKTPAFRALENDLLSGEITAASVERAYKRYLDEYSEVSRLTIAGGYVYNQDRDPDGRRRLVLFGRTKTDPRRYYYRRAEFGSRETLSANWEPWQRVEVQIDADQVHPVHAFGRVFVFWASTERVSPDTDLGSTTVVVTEKDEEQRVSGQAATQQVKIYYSFYNLTGEWVPAQTLGAGRREEGVLTDVTLLVRPRVKEGSGRTSIVVSGSYFVVDPGKGEEPVDSADPADGEKPAKGRRGALLFELNPELYADDLLGTEWWTPEASAALGDIGSTSAVTVAARVAQIFVDPVDPAGVIPFDYPTGSDALSWFSVDHKGGSFLCRPTVVSGTEGTRGSLADNEIRLPDWSRVDAAVELPNGTRYFFDNAAQAFATATSGNPPGPVESTGAGWGRLRSVLTEAGDVNAVLSRGEHTFVFSGERYLRFTGTPFVLADTGYPRGIADNDEGFPRWSSVDATFTDRDGVEYFFSHDRNEYVSSDALDEPHPTAHFWTSRGGTDLGKPGAFLVTENAVFVIFGDRYARHTFPPAPARRATRASRSRKPPVRPQPEPATGPWQDSGYPRPLYLNPDELPSGLVIDAALRHGGVNYWFENRYGIYHEQVGDQWLNRSTYAAPSAVSADGQVDAAWVTDGRLFLTRGTEYLRYTLDGNGSAAELADDSYPRTMPRPIEAAFTRDDDVYLFSGDQYVRIGAGHEPGAATRWRPIAGNWGELPRAASPPFDAALDSGSGLYLFIDGHYVVHSKTVKVPRPYEQAELPFELIRLTTGTASDLNRKLLSGGVPALLDLSTQETDELALSVDLEAVGAVRVHRDHVDTDRLPTGSHLDFGSANGLYYAEIFFHAPLLIAQTLNGAQRFADARQWYEYIFDPTNPDSYWRFLPFLAADLAVLADSIAGDLAELRALRLDPADLAKVLSPVLAALHTLAPSVTENRKPASEQEEKALLRITSTVDAVATALRDLPGGDLPGRELTDAQQAVLASLGERVAVLAGLKKQFDVLGDREGLLKAYRDNPFDPHAIADLRPVAHRRAVVLGYIDNLLDWGDLLFGQYTPESVDEARMLYVLAYDLLGEPSVRLGTRLPSETQSFGELDADCGALDLIGYLTSDGALLEGSGAMHASVTSGYFHIPANTVFAEYRTRVQDRLRKIRDSLNMLGIAQPLPLFAPPIDPMALVRSVASGAGLDTVAAGASVAPPPYRFAVMFRRAQDLVDRLRQFGGELLAALDRRDTEELGMLRARQEGAILELTRDVREAQIRIAGEQLAELTSGQVAAQERAGHYQKLIEEGMSALERTQLDLMTSAAAAHFASSVLKVAAGIVYAVPQVKAGPFIIGVESGGRQLGDSIDKASEVSESLGEGLSVVGEALGMRAQHERTASDWDLQLRTAQSDLVQIGHQLTTANHQLAIARREAELLAREIAHGEEVDAFLRDRFGTAELHGWMAGQLGALYFQAYHLAHEVARSAERAYQFERGVPEATVSHIRSTYWESRRAGLLAGESLALDLERLGKAYADTDNRGLEITKQVSLLALDPLALLRLRETGSCEFALTEAEFDQDFPGHYRRQLRTLTVSFVDADGQTLWINAMLTQVSHKTVLEPDPKAVKYLLDPVGPVPATIRADWRPSQQIALSEVNGDNNGLFELRYDDDRYLPFERTGAVSTWRLERSGRMVTPPYDVVLTVRYQAENGGQVFANAVRGMLKPHPAARFFDLAREFPTEWAAFLEGDSGELVLPLTPEFFPDMGSRQIGSVHASYDVAGGVAFALLLAGQQNLELPPGRLLPTPGLTIGTDPGSPLVLTARGDRQAVRNVGLVLTYQAQV</sequence>
<gene>
    <name evidence="7" type="ORF">H4W31_004920</name>
</gene>
<evidence type="ECO:0000259" key="4">
    <source>
        <dbReference type="Pfam" id="PF18276"/>
    </source>
</evidence>
<dbReference type="InterPro" id="IPR051298">
    <property type="entry name" value="Heme_transport/Cell_adhesion"/>
</dbReference>
<accession>A0A927M8Z7</accession>
<dbReference type="Pfam" id="PF00045">
    <property type="entry name" value="Hemopexin"/>
    <property type="match status" value="8"/>
</dbReference>
<dbReference type="Proteomes" id="UP000649753">
    <property type="component" value="Unassembled WGS sequence"/>
</dbReference>
<feature type="compositionally biased region" description="Low complexity" evidence="3">
    <location>
        <begin position="98"/>
        <end position="109"/>
    </location>
</feature>
<name>A0A927M8Z7_9ACTN</name>
<organism evidence="7 8">
    <name type="scientific">Plantactinospora soyae</name>
    <dbReference type="NCBI Taxonomy" id="1544732"/>
    <lineage>
        <taxon>Bacteria</taxon>
        <taxon>Bacillati</taxon>
        <taxon>Actinomycetota</taxon>
        <taxon>Actinomycetes</taxon>
        <taxon>Micromonosporales</taxon>
        <taxon>Micromonosporaceae</taxon>
        <taxon>Plantactinospora</taxon>
    </lineage>
</organism>
<feature type="region of interest" description="Disordered" evidence="3">
    <location>
        <begin position="3338"/>
        <end position="3372"/>
    </location>
</feature>
<feature type="domain" description="Tc toxin complex TcA C-terminal TcB-binding" evidence="4">
    <location>
        <begin position="4201"/>
        <end position="4488"/>
    </location>
</feature>
<dbReference type="SUPFAM" id="SSF50923">
    <property type="entry name" value="Hemopexin-like domain"/>
    <property type="match status" value="11"/>
</dbReference>
<dbReference type="Pfam" id="PF03538">
    <property type="entry name" value="VRP1"/>
    <property type="match status" value="1"/>
</dbReference>
<evidence type="ECO:0000256" key="1">
    <source>
        <dbReference type="ARBA" id="ARBA00022729"/>
    </source>
</evidence>
<evidence type="ECO:0000259" key="5">
    <source>
        <dbReference type="Pfam" id="PF18413"/>
    </source>
</evidence>
<feature type="compositionally biased region" description="Basic residues" evidence="3">
    <location>
        <begin position="3343"/>
        <end position="3354"/>
    </location>
</feature>
<evidence type="ECO:0000256" key="3">
    <source>
        <dbReference type="SAM" id="MobiDB-lite"/>
    </source>
</evidence>
<dbReference type="PANTHER" id="PTHR22917:SF6">
    <property type="entry name" value="EG:8D8.2 PROTEIN-RELATED"/>
    <property type="match status" value="1"/>
</dbReference>
<dbReference type="PANTHER" id="PTHR22917">
    <property type="entry name" value="HEMOPEXIN DOMAIN-CONTAINING PROTEIN"/>
    <property type="match status" value="1"/>
</dbReference>
<feature type="compositionally biased region" description="Polar residues" evidence="3">
    <location>
        <begin position="2700"/>
        <end position="2714"/>
    </location>
</feature>
<dbReference type="InterPro" id="IPR040840">
    <property type="entry name" value="TcA_TcB_BD"/>
</dbReference>
<dbReference type="InterPro" id="IPR018003">
    <property type="entry name" value="Insecticidal_toxin/plasmid_vir"/>
</dbReference>
<keyword evidence="1" id="KW-0732">Signal</keyword>
<evidence type="ECO:0000313" key="7">
    <source>
        <dbReference type="EMBL" id="MBE1489282.1"/>
    </source>
</evidence>
<keyword evidence="8" id="KW-1185">Reference proteome</keyword>
<evidence type="ECO:0008006" key="9">
    <source>
        <dbReference type="Google" id="ProtNLM"/>
    </source>
</evidence>
<feature type="compositionally biased region" description="Basic and acidic residues" evidence="3">
    <location>
        <begin position="2679"/>
        <end position="2699"/>
    </location>
</feature>
<dbReference type="RefSeq" id="WP_192768775.1">
    <property type="nucleotide sequence ID" value="NZ_JADBEB010000001.1"/>
</dbReference>
<dbReference type="InterPro" id="IPR046839">
    <property type="entry name" value="ABC_toxin_N"/>
</dbReference>
<dbReference type="Gene3D" id="2.110.10.10">
    <property type="entry name" value="Hemopexin-like domain"/>
    <property type="match status" value="11"/>
</dbReference>